<sequence>MLGRTSGGKSYVYFTSEDQKPCKMLGLWSRETYGDIYEDTKRREAQMKVPEENSVMNNTKVNICELSRCRVEFTKYSKLQDAILKQKARAKWLEEGDANTSYFHSTIKDRRRRTLFKETYE</sequence>
<protein>
    <submittedName>
        <fullName evidence="1">Uncharacterized protein</fullName>
    </submittedName>
</protein>
<dbReference type="Proteomes" id="UP001371456">
    <property type="component" value="Unassembled WGS sequence"/>
</dbReference>
<evidence type="ECO:0000313" key="1">
    <source>
        <dbReference type="EMBL" id="KAK6791698.1"/>
    </source>
</evidence>
<reference evidence="1 2" key="1">
    <citation type="submission" date="2024-02" db="EMBL/GenBank/DDBJ databases">
        <title>de novo genome assembly of Solanum bulbocastanum strain 11H21.</title>
        <authorList>
            <person name="Hosaka A.J."/>
        </authorList>
    </citation>
    <scope>NUCLEOTIDE SEQUENCE [LARGE SCALE GENOMIC DNA]</scope>
    <source>
        <tissue evidence="1">Young leaves</tissue>
    </source>
</reference>
<keyword evidence="2" id="KW-1185">Reference proteome</keyword>
<proteinExistence type="predicted"/>
<gene>
    <name evidence="1" type="ORF">RDI58_010779</name>
</gene>
<name>A0AAN8YJU2_SOLBU</name>
<evidence type="ECO:0000313" key="2">
    <source>
        <dbReference type="Proteomes" id="UP001371456"/>
    </source>
</evidence>
<comment type="caution">
    <text evidence="1">The sequence shown here is derived from an EMBL/GenBank/DDBJ whole genome shotgun (WGS) entry which is preliminary data.</text>
</comment>
<accession>A0AAN8YJU2</accession>
<organism evidence="1 2">
    <name type="scientific">Solanum bulbocastanum</name>
    <name type="common">Wild potato</name>
    <dbReference type="NCBI Taxonomy" id="147425"/>
    <lineage>
        <taxon>Eukaryota</taxon>
        <taxon>Viridiplantae</taxon>
        <taxon>Streptophyta</taxon>
        <taxon>Embryophyta</taxon>
        <taxon>Tracheophyta</taxon>
        <taxon>Spermatophyta</taxon>
        <taxon>Magnoliopsida</taxon>
        <taxon>eudicotyledons</taxon>
        <taxon>Gunneridae</taxon>
        <taxon>Pentapetalae</taxon>
        <taxon>asterids</taxon>
        <taxon>lamiids</taxon>
        <taxon>Solanales</taxon>
        <taxon>Solanaceae</taxon>
        <taxon>Solanoideae</taxon>
        <taxon>Solaneae</taxon>
        <taxon>Solanum</taxon>
    </lineage>
</organism>
<dbReference type="AlphaFoldDB" id="A0AAN8YJU2"/>
<dbReference type="EMBL" id="JBANQN010000004">
    <property type="protein sequence ID" value="KAK6791698.1"/>
    <property type="molecule type" value="Genomic_DNA"/>
</dbReference>